<feature type="domain" description="Glutamine amidotransferase type-2" evidence="3">
    <location>
        <begin position="9"/>
        <end position="285"/>
    </location>
</feature>
<protein>
    <submittedName>
        <fullName evidence="4">Amidophosphoribosyltransferase</fullName>
    </submittedName>
</protein>
<dbReference type="CDD" id="cd06223">
    <property type="entry name" value="PRTases_typeI"/>
    <property type="match status" value="1"/>
</dbReference>
<organism evidence="4 5">
    <name type="scientific">Chitinophaga filiformis</name>
    <name type="common">Myxococcus filiformis</name>
    <name type="synonym">Flexibacter filiformis</name>
    <dbReference type="NCBI Taxonomy" id="104663"/>
    <lineage>
        <taxon>Bacteria</taxon>
        <taxon>Pseudomonadati</taxon>
        <taxon>Bacteroidota</taxon>
        <taxon>Chitinophagia</taxon>
        <taxon>Chitinophagales</taxon>
        <taxon>Chitinophagaceae</taxon>
        <taxon>Chitinophaga</taxon>
    </lineage>
</organism>
<dbReference type="InterPro" id="IPR017932">
    <property type="entry name" value="GATase_2_dom"/>
</dbReference>
<evidence type="ECO:0000259" key="3">
    <source>
        <dbReference type="PROSITE" id="PS51278"/>
    </source>
</evidence>
<dbReference type="InterPro" id="IPR029057">
    <property type="entry name" value="PRTase-like"/>
</dbReference>
<keyword evidence="4" id="KW-0328">Glycosyltransferase</keyword>
<dbReference type="EMBL" id="FNBN01000001">
    <property type="protein sequence ID" value="SDF21139.1"/>
    <property type="molecule type" value="Genomic_DNA"/>
</dbReference>
<dbReference type="Gene3D" id="3.40.50.2020">
    <property type="match status" value="1"/>
</dbReference>
<reference evidence="4 5" key="1">
    <citation type="submission" date="2016-10" db="EMBL/GenBank/DDBJ databases">
        <authorList>
            <person name="de Groot N.N."/>
        </authorList>
    </citation>
    <scope>NUCLEOTIDE SEQUENCE [LARGE SCALE GENOMIC DNA]</scope>
    <source>
        <strain evidence="4 5">DSM 527</strain>
    </source>
</reference>
<dbReference type="PANTHER" id="PTHR11907">
    <property type="entry name" value="AMIDOPHOSPHORIBOSYLTRANSFERASE"/>
    <property type="match status" value="1"/>
</dbReference>
<dbReference type="STRING" id="104663.SAMN04488121_1011138"/>
<evidence type="ECO:0000256" key="1">
    <source>
        <dbReference type="ARBA" id="ARBA00022679"/>
    </source>
</evidence>
<dbReference type="InterPro" id="IPR000836">
    <property type="entry name" value="PRTase_dom"/>
</dbReference>
<sequence>MSDAIKHECGLAFIRLRKPFSYYQQKYGSVFYGLNKLYLLMEKQHNRGQDGAGIATVKLNTEPGVPFMHRLRSSAPQAIGDIFAKVRDEIDEIEKYQPEITKYPGLMKGHIRFLGELMMGHLRYATQGKNNVELCHPFVRHNTIPARNLALAGNFNLVNVDELFKFVNVEPGETHRNSDLAAMLEVLHHFLSKEDEERRNGLDVKNILQQAFSMFDGGYHVCGLIGSGDAFVMRDAHGIRPSYYYINEDVIVAASERAAIRTAFNVGENEVLELMPGNALIVKENGEYSVEQILAPKERRACSFERIYFSRGNDEKIYKERTALGYHLSETVLKSIDNDLRNTIFSFIPNTAEIAFYGMLKGLEDYLNKIKVERILSWGKDFDEEKLTEMVNRRIRIDKIAIKDVKMRTFITADTSRNEMVQHVYDITYGTVRPGIDTLVVIDDSIVRGTTLRESIIRMLDRLGPKRIIVVSSAPQIRYPDCYGIDMSKIGDFVAFKAAIELLKDHGKEHILQEAYGLCMELQRTNTLHAQNVVRNIYKPFTTAEISAKIAEIITPSDINAKVDVIYQSIESLHQACPNNLGDWYFTGNFPTPGGNRVVNKAFMNYMEGKNERGY</sequence>
<dbReference type="PROSITE" id="PS51278">
    <property type="entry name" value="GATASE_TYPE_2"/>
    <property type="match status" value="1"/>
</dbReference>
<name>A0A1G7J9H5_CHIFI</name>
<dbReference type="GO" id="GO:0016757">
    <property type="term" value="F:glycosyltransferase activity"/>
    <property type="evidence" value="ECO:0007669"/>
    <property type="project" value="UniProtKB-KW"/>
</dbReference>
<dbReference type="Gene3D" id="3.60.20.10">
    <property type="entry name" value="Glutamine Phosphoribosylpyrophosphate, subunit 1, domain 1"/>
    <property type="match status" value="1"/>
</dbReference>
<evidence type="ECO:0000313" key="5">
    <source>
        <dbReference type="Proteomes" id="UP000199045"/>
    </source>
</evidence>
<dbReference type="SUPFAM" id="SSF56235">
    <property type="entry name" value="N-terminal nucleophile aminohydrolases (Ntn hydrolases)"/>
    <property type="match status" value="1"/>
</dbReference>
<dbReference type="Proteomes" id="UP000199045">
    <property type="component" value="Unassembled WGS sequence"/>
</dbReference>
<dbReference type="AlphaFoldDB" id="A0A1G7J9H5"/>
<dbReference type="Pfam" id="PF13522">
    <property type="entry name" value="GATase_6"/>
    <property type="match status" value="1"/>
</dbReference>
<gene>
    <name evidence="4" type="ORF">SAMN04488121_1011138</name>
</gene>
<dbReference type="SUPFAM" id="SSF53271">
    <property type="entry name" value="PRTase-like"/>
    <property type="match status" value="1"/>
</dbReference>
<keyword evidence="1 4" id="KW-0808">Transferase</keyword>
<proteinExistence type="predicted"/>
<dbReference type="InterPro" id="IPR029055">
    <property type="entry name" value="Ntn_hydrolases_N"/>
</dbReference>
<evidence type="ECO:0000256" key="2">
    <source>
        <dbReference type="ARBA" id="ARBA00022962"/>
    </source>
</evidence>
<accession>A0A1G7J9H5</accession>
<dbReference type="OrthoDB" id="9801213at2"/>
<evidence type="ECO:0000313" key="4">
    <source>
        <dbReference type="EMBL" id="SDF21139.1"/>
    </source>
</evidence>
<keyword evidence="2" id="KW-0315">Glutamine amidotransferase</keyword>